<evidence type="ECO:0000313" key="5">
    <source>
        <dbReference type="Proteomes" id="UP001501417"/>
    </source>
</evidence>
<sequence length="478" mass="51050">MFEYALASRPTPESAVLLARVREAGRAEARAAAERLVAVGDLLVLRCRDSGERADWAADAWDAVAAQVGAASGCSVAMAHSYLRYAMAMRERLPQVGKAFAAGDIDYRAFQTIVFRTDLITDPEVMARVDERLAVVISRRPSLTRAGLGAAVDRVVALVDADAVRRAKEAVDDRFVEVQDNESGMAWLTGSVFGADGHALDRRLDELAAGVCSADPRSQRQRRADALGALAAGSDRLGCQCGMPACPAGARTTSSVVIHVVAEAATVAGRGAAPGVLPGVEGLVPAEVVAELAGSARLVPVSAPTQAEPRYLPSARLADFVRCRDLTCRAPGCDRPAVDCDIDHTIPYADGGATHPSNLKCLCRQHHLLKTFWGWRDEQLPDGTLIWRLPDGHSYVTTPGSALLFPSLCAPTGDLPAPAPGTQRCGERSAMMPLRTRTRAQNRAQRIATERHHNRQTRLATQPTQTGPAPPDDEPPPF</sequence>
<feature type="domain" description="HNH nuclease" evidence="3">
    <location>
        <begin position="316"/>
        <end position="368"/>
    </location>
</feature>
<keyword evidence="4" id="KW-0540">Nuclease</keyword>
<dbReference type="GO" id="GO:0004519">
    <property type="term" value="F:endonuclease activity"/>
    <property type="evidence" value="ECO:0007669"/>
    <property type="project" value="UniProtKB-KW"/>
</dbReference>
<dbReference type="Gene3D" id="1.10.30.50">
    <property type="match status" value="1"/>
</dbReference>
<dbReference type="EMBL" id="BAABGF010000016">
    <property type="protein sequence ID" value="GAA4536582.1"/>
    <property type="molecule type" value="Genomic_DNA"/>
</dbReference>
<protein>
    <submittedName>
        <fullName evidence="4">HNH endonuclease signature motif containing protein</fullName>
    </submittedName>
</protein>
<evidence type="ECO:0000313" key="4">
    <source>
        <dbReference type="EMBL" id="GAA4536582.1"/>
    </source>
</evidence>
<accession>A0ABP8REZ4</accession>
<comment type="similarity">
    <text evidence="1">Belongs to the Rv1128c/1148c/1588c/1702c/1945/3466 family.</text>
</comment>
<dbReference type="InterPro" id="IPR002711">
    <property type="entry name" value="HNH"/>
</dbReference>
<dbReference type="RefSeq" id="WP_345317330.1">
    <property type="nucleotide sequence ID" value="NZ_BAABGF010000016.1"/>
</dbReference>
<name>A0ABP8REZ4_9MYCO</name>
<evidence type="ECO:0000256" key="1">
    <source>
        <dbReference type="ARBA" id="ARBA00023450"/>
    </source>
</evidence>
<dbReference type="Pfam" id="PF01844">
    <property type="entry name" value="HNH"/>
    <property type="match status" value="1"/>
</dbReference>
<feature type="region of interest" description="Disordered" evidence="2">
    <location>
        <begin position="436"/>
        <end position="478"/>
    </location>
</feature>
<evidence type="ECO:0000259" key="3">
    <source>
        <dbReference type="SMART" id="SM00507"/>
    </source>
</evidence>
<dbReference type="InterPro" id="IPR003870">
    <property type="entry name" value="DUF222"/>
</dbReference>
<dbReference type="InterPro" id="IPR003615">
    <property type="entry name" value="HNH_nuc"/>
</dbReference>
<dbReference type="CDD" id="cd00085">
    <property type="entry name" value="HNHc"/>
    <property type="match status" value="1"/>
</dbReference>
<reference evidence="5" key="1">
    <citation type="journal article" date="2019" name="Int. J. Syst. Evol. Microbiol.">
        <title>The Global Catalogue of Microorganisms (GCM) 10K type strain sequencing project: providing services to taxonomists for standard genome sequencing and annotation.</title>
        <authorList>
            <consortium name="The Broad Institute Genomics Platform"/>
            <consortium name="The Broad Institute Genome Sequencing Center for Infectious Disease"/>
            <person name="Wu L."/>
            <person name="Ma J."/>
        </authorList>
    </citation>
    <scope>NUCLEOTIDE SEQUENCE [LARGE SCALE GENOMIC DNA]</scope>
    <source>
        <strain evidence="5">JCM 17782</strain>
    </source>
</reference>
<evidence type="ECO:0000256" key="2">
    <source>
        <dbReference type="SAM" id="MobiDB-lite"/>
    </source>
</evidence>
<keyword evidence="4" id="KW-0378">Hydrolase</keyword>
<keyword evidence="4" id="KW-0255">Endonuclease</keyword>
<gene>
    <name evidence="4" type="ORF">GCM10023161_11810</name>
</gene>
<organism evidence="4 5">
    <name type="scientific">Mycobacterium paraffinicum</name>
    <dbReference type="NCBI Taxonomy" id="53378"/>
    <lineage>
        <taxon>Bacteria</taxon>
        <taxon>Bacillati</taxon>
        <taxon>Actinomycetota</taxon>
        <taxon>Actinomycetes</taxon>
        <taxon>Mycobacteriales</taxon>
        <taxon>Mycobacteriaceae</taxon>
        <taxon>Mycobacterium</taxon>
    </lineage>
</organism>
<dbReference type="SMART" id="SM00507">
    <property type="entry name" value="HNHc"/>
    <property type="match status" value="1"/>
</dbReference>
<keyword evidence="5" id="KW-1185">Reference proteome</keyword>
<comment type="caution">
    <text evidence="4">The sequence shown here is derived from an EMBL/GenBank/DDBJ whole genome shotgun (WGS) entry which is preliminary data.</text>
</comment>
<dbReference type="Proteomes" id="UP001501417">
    <property type="component" value="Unassembled WGS sequence"/>
</dbReference>
<dbReference type="Pfam" id="PF02720">
    <property type="entry name" value="DUF222"/>
    <property type="match status" value="1"/>
</dbReference>
<proteinExistence type="inferred from homology"/>